<dbReference type="SUPFAM" id="SSF53659">
    <property type="entry name" value="Isocitrate/Isopropylmalate dehydrogenase-like"/>
    <property type="match status" value="1"/>
</dbReference>
<dbReference type="InterPro" id="IPR003664">
    <property type="entry name" value="FA_synthesis"/>
</dbReference>
<dbReference type="PANTHER" id="PTHR30100">
    <property type="entry name" value="FATTY ACID/PHOSPHOLIPID SYNTHESIS PROTEIN PLSX"/>
    <property type="match status" value="1"/>
</dbReference>
<keyword evidence="2 10" id="KW-0963">Cytoplasm</keyword>
<evidence type="ECO:0000256" key="6">
    <source>
        <dbReference type="ARBA" id="ARBA00023209"/>
    </source>
</evidence>
<comment type="pathway">
    <text evidence="10">Lipid metabolism; phospholipid metabolism.</text>
</comment>
<dbReference type="Gene3D" id="3.40.718.10">
    <property type="entry name" value="Isopropylmalate Dehydrogenase"/>
    <property type="match status" value="1"/>
</dbReference>
<dbReference type="Proteomes" id="UP000033423">
    <property type="component" value="Unassembled WGS sequence"/>
</dbReference>
<dbReference type="AlphaFoldDB" id="A0A0F3GIS6"/>
<dbReference type="EC" id="2.3.1.274" evidence="8 10"/>
<dbReference type="GO" id="GO:0006633">
    <property type="term" value="P:fatty acid biosynthetic process"/>
    <property type="evidence" value="ECO:0007669"/>
    <property type="project" value="UniProtKB-UniRule"/>
</dbReference>
<comment type="subcellular location">
    <subcellularLocation>
        <location evidence="10">Cytoplasm</location>
    </subcellularLocation>
    <text evidence="10">Associated with the membrane possibly through PlsY.</text>
</comment>
<evidence type="ECO:0000256" key="9">
    <source>
        <dbReference type="ARBA" id="ARBA00046608"/>
    </source>
</evidence>
<dbReference type="PIRSF" id="PIRSF002465">
    <property type="entry name" value="Phsphlp_syn_PlsX"/>
    <property type="match status" value="1"/>
</dbReference>
<dbReference type="GO" id="GO:0043811">
    <property type="term" value="F:phosphate:acyl-[acyl carrier protein] acyltransferase activity"/>
    <property type="evidence" value="ECO:0007669"/>
    <property type="project" value="UniProtKB-UniRule"/>
</dbReference>
<keyword evidence="5 10" id="KW-0443">Lipid metabolism</keyword>
<evidence type="ECO:0000256" key="10">
    <source>
        <dbReference type="HAMAP-Rule" id="MF_00019"/>
    </source>
</evidence>
<evidence type="ECO:0000313" key="12">
    <source>
        <dbReference type="Proteomes" id="UP000033423"/>
    </source>
</evidence>
<dbReference type="GO" id="GO:0005737">
    <property type="term" value="C:cytoplasm"/>
    <property type="evidence" value="ECO:0007669"/>
    <property type="project" value="UniProtKB-SubCell"/>
</dbReference>
<comment type="subunit">
    <text evidence="9 10">Homodimer. Probably interacts with PlsY.</text>
</comment>
<evidence type="ECO:0000256" key="3">
    <source>
        <dbReference type="ARBA" id="ARBA00022516"/>
    </source>
</evidence>
<comment type="function">
    <text evidence="10">Catalyzes the reversible formation of acyl-phosphate (acyl-PO(4)) from acyl-[acyl-carrier-protein] (acyl-ACP). This enzyme utilizes acyl-ACP as fatty acyl donor, but not acyl-CoA.</text>
</comment>
<evidence type="ECO:0000313" key="11">
    <source>
        <dbReference type="EMBL" id="KJU81854.1"/>
    </source>
</evidence>
<protein>
    <recommendedName>
        <fullName evidence="8 10">Phosphate acyltransferase</fullName>
        <ecNumber evidence="8 10">2.3.1.274</ecNumber>
    </recommendedName>
    <alternativeName>
        <fullName evidence="10">Acyl-ACP phosphotransacylase</fullName>
    </alternativeName>
    <alternativeName>
        <fullName evidence="10">Acyl-[acyl-carrier-protein]--phosphate acyltransferase</fullName>
    </alternativeName>
    <alternativeName>
        <fullName evidence="10">Phosphate-acyl-ACP acyltransferase</fullName>
    </alternativeName>
</protein>
<dbReference type="Pfam" id="PF02504">
    <property type="entry name" value="FA_synthesis"/>
    <property type="match status" value="1"/>
</dbReference>
<dbReference type="NCBIfam" id="TIGR00182">
    <property type="entry name" value="plsX"/>
    <property type="match status" value="1"/>
</dbReference>
<reference evidence="11 12" key="1">
    <citation type="submission" date="2015-02" db="EMBL/GenBank/DDBJ databases">
        <title>Single-cell genomics of uncultivated deep-branching MTB reveals a conserved set of magnetosome genes.</title>
        <authorList>
            <person name="Kolinko S."/>
            <person name="Richter M."/>
            <person name="Glockner F.O."/>
            <person name="Brachmann A."/>
            <person name="Schuler D."/>
        </authorList>
    </citation>
    <scope>NUCLEOTIDE SEQUENCE [LARGE SCALE GENOMIC DNA]</scope>
    <source>
        <strain evidence="11">TM-1</strain>
    </source>
</reference>
<keyword evidence="11" id="KW-0012">Acyltransferase</keyword>
<dbReference type="UniPathway" id="UPA00085"/>
<dbReference type="HAMAP" id="MF_00019">
    <property type="entry name" value="PlsX"/>
    <property type="match status" value="1"/>
</dbReference>
<keyword evidence="3 10" id="KW-0444">Lipid biosynthesis</keyword>
<gene>
    <name evidence="10" type="primary">plsX</name>
    <name evidence="11" type="ORF">MBAV_005951</name>
</gene>
<organism evidence="11 12">
    <name type="scientific">Candidatus Magnetobacterium bavaricum</name>
    <dbReference type="NCBI Taxonomy" id="29290"/>
    <lineage>
        <taxon>Bacteria</taxon>
        <taxon>Pseudomonadati</taxon>
        <taxon>Nitrospirota</taxon>
        <taxon>Thermodesulfovibrionia</taxon>
        <taxon>Thermodesulfovibrionales</taxon>
        <taxon>Candidatus Magnetobacteriaceae</taxon>
        <taxon>Candidatus Magnetobacterium</taxon>
    </lineage>
</organism>
<dbReference type="PANTHER" id="PTHR30100:SF1">
    <property type="entry name" value="PHOSPHATE ACYLTRANSFERASE"/>
    <property type="match status" value="1"/>
</dbReference>
<comment type="catalytic activity">
    <reaction evidence="1 10">
        <text>a fatty acyl-[ACP] + phosphate = an acyl phosphate + holo-[ACP]</text>
        <dbReference type="Rhea" id="RHEA:42292"/>
        <dbReference type="Rhea" id="RHEA-COMP:9685"/>
        <dbReference type="Rhea" id="RHEA-COMP:14125"/>
        <dbReference type="ChEBI" id="CHEBI:43474"/>
        <dbReference type="ChEBI" id="CHEBI:59918"/>
        <dbReference type="ChEBI" id="CHEBI:64479"/>
        <dbReference type="ChEBI" id="CHEBI:138651"/>
        <dbReference type="EC" id="2.3.1.274"/>
    </reaction>
</comment>
<sequence>MIIALDAMGGDNAPSVTIEGAVESLNLYSDVSIILVGDEEAIKKHLNGKSYPKDRLSIRHASQVVDMQETPTTALRKKRDSSIRVAVELVKNGEAGAVVSAGHSGVALATSLTLLKKAPGVDRPAIAAFMPTLKGRFLLIDAGANVDCKPINLLQFAIMGSAYHSAVMGIPSPRVALISIGEEDSKGNDLTKEAFKLLKASSLNFVGNIEGKDIFMGAADVVVCDGFIGNTTLKISEGLAEVILKMLKAEMSNSYAGKLGYLLMKPAIRNFKKNTDYAEYGGAPLLGINGACIICHGRSSSKAIRNAIKVTNQLVRVDINKIISDSIERSFDDMHGQGLIDGHS</sequence>
<dbReference type="GO" id="GO:0008654">
    <property type="term" value="P:phospholipid biosynthetic process"/>
    <property type="evidence" value="ECO:0007669"/>
    <property type="project" value="UniProtKB-KW"/>
</dbReference>
<proteinExistence type="inferred from homology"/>
<keyword evidence="4 10" id="KW-0808">Transferase</keyword>
<evidence type="ECO:0000256" key="5">
    <source>
        <dbReference type="ARBA" id="ARBA00023098"/>
    </source>
</evidence>
<keyword evidence="12" id="KW-1185">Reference proteome</keyword>
<dbReference type="PATRIC" id="fig|29290.4.peg.7866"/>
<evidence type="ECO:0000256" key="8">
    <source>
        <dbReference type="ARBA" id="ARBA00024069"/>
    </source>
</evidence>
<keyword evidence="6 10" id="KW-0594">Phospholipid biosynthesis</keyword>
<comment type="caution">
    <text evidence="11">The sequence shown here is derived from an EMBL/GenBank/DDBJ whole genome shotgun (WGS) entry which is preliminary data.</text>
</comment>
<evidence type="ECO:0000256" key="2">
    <source>
        <dbReference type="ARBA" id="ARBA00022490"/>
    </source>
</evidence>
<accession>A0A0F3GIS6</accession>
<evidence type="ECO:0000256" key="7">
    <source>
        <dbReference type="ARBA" id="ARBA00023264"/>
    </source>
</evidence>
<name>A0A0F3GIS6_9BACT</name>
<keyword evidence="7 10" id="KW-1208">Phospholipid metabolism</keyword>
<comment type="similarity">
    <text evidence="10">Belongs to the PlsX family.</text>
</comment>
<dbReference type="EMBL" id="LACI01002528">
    <property type="protein sequence ID" value="KJU81854.1"/>
    <property type="molecule type" value="Genomic_DNA"/>
</dbReference>
<evidence type="ECO:0000256" key="4">
    <source>
        <dbReference type="ARBA" id="ARBA00022679"/>
    </source>
</evidence>
<evidence type="ECO:0000256" key="1">
    <source>
        <dbReference type="ARBA" id="ARBA00001232"/>
    </source>
</evidence>
<dbReference type="InterPro" id="IPR012281">
    <property type="entry name" value="Phospholipid_synth_PlsX-like"/>
</dbReference>